<evidence type="ECO:0000256" key="2">
    <source>
        <dbReference type="ARBA" id="ARBA00012261"/>
    </source>
</evidence>
<dbReference type="PANTHER" id="PTHR11138:SF5">
    <property type="entry name" value="METHIONYL-TRNA FORMYLTRANSFERASE, MITOCHONDRIAL"/>
    <property type="match status" value="1"/>
</dbReference>
<evidence type="ECO:0000259" key="6">
    <source>
        <dbReference type="Pfam" id="PF02911"/>
    </source>
</evidence>
<dbReference type="Gene3D" id="3.40.50.12230">
    <property type="match status" value="1"/>
</dbReference>
<keyword evidence="3" id="KW-0808">Transferase</keyword>
<reference evidence="7" key="1">
    <citation type="submission" date="2020-05" db="EMBL/GenBank/DDBJ databases">
        <authorList>
            <person name="Chiriac C."/>
            <person name="Salcher M."/>
            <person name="Ghai R."/>
            <person name="Kavagutti S V."/>
        </authorList>
    </citation>
    <scope>NUCLEOTIDE SEQUENCE</scope>
</reference>
<dbReference type="Pfam" id="PF00551">
    <property type="entry name" value="Formyl_trans_N"/>
    <property type="match status" value="1"/>
</dbReference>
<accession>A0A6J6WF27</accession>
<sequence>MRIVYFGTPSDAVPALQALVASGNDVALVVTQPDRRRGRGSDLTPSPVKQAAEELGLTVATPEKPDEIIDDLRAIGAEVGVVVAYGEILSDVLLASASSGFINIHFSLLPRWRGAAPVERAMLAGDAETGVQVMEVVSALDAGGIYASERTPIGAAETAGDLRERLVAMGAELVVKTLPHIPTTTPSAQAGESTYAAKLKVEEFEIDLSHPAQEIDLLVRAGNPRPGAWLIHEGARLKVWSGALVSDAAISSVDGENETEDTLRFVPVEVQPEGRARMSYAAWCAGYKGTPPW</sequence>
<proteinExistence type="inferred from homology"/>
<dbReference type="InterPro" id="IPR005793">
    <property type="entry name" value="Formyl_trans_C"/>
</dbReference>
<feature type="domain" description="Formyl transferase C-terminal" evidence="6">
    <location>
        <begin position="198"/>
        <end position="287"/>
    </location>
</feature>
<dbReference type="InterPro" id="IPR044135">
    <property type="entry name" value="Met-tRNA-FMT_C"/>
</dbReference>
<dbReference type="HAMAP" id="MF_00182">
    <property type="entry name" value="Formyl_trans"/>
    <property type="match status" value="1"/>
</dbReference>
<dbReference type="InterPro" id="IPR005794">
    <property type="entry name" value="Fmt"/>
</dbReference>
<gene>
    <name evidence="7" type="ORF">UFOPK2925_00847</name>
</gene>
<dbReference type="InterPro" id="IPR002376">
    <property type="entry name" value="Formyl_transf_N"/>
</dbReference>
<dbReference type="CDD" id="cd08704">
    <property type="entry name" value="Met_tRNA_FMT_C"/>
    <property type="match status" value="1"/>
</dbReference>
<keyword evidence="4" id="KW-0648">Protein biosynthesis</keyword>
<dbReference type="InterPro" id="IPR011034">
    <property type="entry name" value="Formyl_transferase-like_C_sf"/>
</dbReference>
<dbReference type="GO" id="GO:0005829">
    <property type="term" value="C:cytosol"/>
    <property type="evidence" value="ECO:0007669"/>
    <property type="project" value="TreeGrafter"/>
</dbReference>
<dbReference type="NCBIfam" id="TIGR00460">
    <property type="entry name" value="fmt"/>
    <property type="match status" value="1"/>
</dbReference>
<dbReference type="EC" id="2.1.2.9" evidence="2"/>
<evidence type="ECO:0000259" key="5">
    <source>
        <dbReference type="Pfam" id="PF00551"/>
    </source>
</evidence>
<organism evidence="7">
    <name type="scientific">freshwater metagenome</name>
    <dbReference type="NCBI Taxonomy" id="449393"/>
    <lineage>
        <taxon>unclassified sequences</taxon>
        <taxon>metagenomes</taxon>
        <taxon>ecological metagenomes</taxon>
    </lineage>
</organism>
<dbReference type="CDD" id="cd08646">
    <property type="entry name" value="FMT_core_Met-tRNA-FMT_N"/>
    <property type="match status" value="1"/>
</dbReference>
<evidence type="ECO:0000256" key="3">
    <source>
        <dbReference type="ARBA" id="ARBA00022679"/>
    </source>
</evidence>
<protein>
    <recommendedName>
        <fullName evidence="2">methionyl-tRNA formyltransferase</fullName>
        <ecNumber evidence="2">2.1.2.9</ecNumber>
    </recommendedName>
</protein>
<dbReference type="InterPro" id="IPR036477">
    <property type="entry name" value="Formyl_transf_N_sf"/>
</dbReference>
<dbReference type="EMBL" id="CAEZZU010000117">
    <property type="protein sequence ID" value="CAB4780837.1"/>
    <property type="molecule type" value="Genomic_DNA"/>
</dbReference>
<comment type="similarity">
    <text evidence="1">Belongs to the Fmt family.</text>
</comment>
<dbReference type="PANTHER" id="PTHR11138">
    <property type="entry name" value="METHIONYL-TRNA FORMYLTRANSFERASE"/>
    <property type="match status" value="1"/>
</dbReference>
<dbReference type="AlphaFoldDB" id="A0A6J6WF27"/>
<name>A0A6J6WF27_9ZZZZ</name>
<dbReference type="Pfam" id="PF02911">
    <property type="entry name" value="Formyl_trans_C"/>
    <property type="match status" value="1"/>
</dbReference>
<dbReference type="GO" id="GO:0004479">
    <property type="term" value="F:methionyl-tRNA formyltransferase activity"/>
    <property type="evidence" value="ECO:0007669"/>
    <property type="project" value="UniProtKB-EC"/>
</dbReference>
<dbReference type="SUPFAM" id="SSF50486">
    <property type="entry name" value="FMT C-terminal domain-like"/>
    <property type="match status" value="1"/>
</dbReference>
<dbReference type="SUPFAM" id="SSF53328">
    <property type="entry name" value="Formyltransferase"/>
    <property type="match status" value="1"/>
</dbReference>
<dbReference type="InterPro" id="IPR041711">
    <property type="entry name" value="Met-tRNA-FMT_N"/>
</dbReference>
<feature type="domain" description="Formyl transferase N-terminal" evidence="5">
    <location>
        <begin position="1"/>
        <end position="177"/>
    </location>
</feature>
<evidence type="ECO:0000256" key="1">
    <source>
        <dbReference type="ARBA" id="ARBA00010699"/>
    </source>
</evidence>
<evidence type="ECO:0000313" key="7">
    <source>
        <dbReference type="EMBL" id="CAB4780837.1"/>
    </source>
</evidence>
<evidence type="ECO:0000256" key="4">
    <source>
        <dbReference type="ARBA" id="ARBA00022917"/>
    </source>
</evidence>